<dbReference type="RefSeq" id="WP_379977321.1">
    <property type="nucleotide sequence ID" value="NZ_JBHSFV010000002.1"/>
</dbReference>
<dbReference type="EMBL" id="JBHSFV010000002">
    <property type="protein sequence ID" value="MFC4633129.1"/>
    <property type="molecule type" value="Genomic_DNA"/>
</dbReference>
<keyword evidence="2" id="KW-1185">Reference proteome</keyword>
<name>A0ABV9HT54_9FLAO</name>
<sequence>MTLSLKNNSLLYQHLGKLFYAVAISDRTIQDTEFEALQKCIHDYWIGYNDLNQIFKENPAHTIEAVFEGVEAFGLEGHEMYGDFVSYKKEYPHLFTKPLNTLILDTAKTIAHAFGGIERSEQKILIALEKELSTKD</sequence>
<evidence type="ECO:0000313" key="1">
    <source>
        <dbReference type="EMBL" id="MFC4633129.1"/>
    </source>
</evidence>
<gene>
    <name evidence="1" type="ORF">ACFO3O_04380</name>
</gene>
<dbReference type="Proteomes" id="UP001596043">
    <property type="component" value="Unassembled WGS sequence"/>
</dbReference>
<reference evidence="2" key="1">
    <citation type="journal article" date="2019" name="Int. J. Syst. Evol. Microbiol.">
        <title>The Global Catalogue of Microorganisms (GCM) 10K type strain sequencing project: providing services to taxonomists for standard genome sequencing and annotation.</title>
        <authorList>
            <consortium name="The Broad Institute Genomics Platform"/>
            <consortium name="The Broad Institute Genome Sequencing Center for Infectious Disease"/>
            <person name="Wu L."/>
            <person name="Ma J."/>
        </authorList>
    </citation>
    <scope>NUCLEOTIDE SEQUENCE [LARGE SCALE GENOMIC DNA]</scope>
    <source>
        <strain evidence="2">YJ-61-S</strain>
    </source>
</reference>
<protein>
    <recommendedName>
        <fullName evidence="3">TerB family tellurite resistance protein</fullName>
    </recommendedName>
</protein>
<accession>A0ABV9HT54</accession>
<proteinExistence type="predicted"/>
<evidence type="ECO:0008006" key="3">
    <source>
        <dbReference type="Google" id="ProtNLM"/>
    </source>
</evidence>
<comment type="caution">
    <text evidence="1">The sequence shown here is derived from an EMBL/GenBank/DDBJ whole genome shotgun (WGS) entry which is preliminary data.</text>
</comment>
<organism evidence="1 2">
    <name type="scientific">Dokdonia ponticola</name>
    <dbReference type="NCBI Taxonomy" id="2041041"/>
    <lineage>
        <taxon>Bacteria</taxon>
        <taxon>Pseudomonadati</taxon>
        <taxon>Bacteroidota</taxon>
        <taxon>Flavobacteriia</taxon>
        <taxon>Flavobacteriales</taxon>
        <taxon>Flavobacteriaceae</taxon>
        <taxon>Dokdonia</taxon>
    </lineage>
</organism>
<evidence type="ECO:0000313" key="2">
    <source>
        <dbReference type="Proteomes" id="UP001596043"/>
    </source>
</evidence>